<dbReference type="PANTHER" id="PTHR33747">
    <property type="entry name" value="UPF0225 PROTEIN SCO1677"/>
    <property type="match status" value="1"/>
</dbReference>
<dbReference type="Gene3D" id="3.10.450.50">
    <property type="match status" value="1"/>
</dbReference>
<dbReference type="PANTHER" id="PTHR33747:SF1">
    <property type="entry name" value="ADENYLATE CYCLASE-ASSOCIATED CAP C-TERMINAL DOMAIN-CONTAINING PROTEIN"/>
    <property type="match status" value="1"/>
</dbReference>
<keyword evidence="2" id="KW-1185">Reference proteome</keyword>
<reference evidence="1" key="1">
    <citation type="journal article" date="2021" name="Microb. Physiol.">
        <title>Proteogenomic Insights into the Physiology of Marine, Sulfate-Reducing, Filamentous Desulfonema limicola and Desulfonema magnum.</title>
        <authorList>
            <person name="Schnaars V."/>
            <person name="Wohlbrand L."/>
            <person name="Scheve S."/>
            <person name="Hinrichs C."/>
            <person name="Reinhardt R."/>
            <person name="Rabus R."/>
        </authorList>
    </citation>
    <scope>NUCLEOTIDE SEQUENCE</scope>
    <source>
        <strain evidence="1">5ac10</strain>
    </source>
</reference>
<dbReference type="Pfam" id="PF02810">
    <property type="entry name" value="SEC-C"/>
    <property type="match status" value="1"/>
</dbReference>
<dbReference type="KEGG" id="dli:dnl_32800"/>
<proteinExistence type="predicted"/>
<organism evidence="1 2">
    <name type="scientific">Desulfonema limicola</name>
    <dbReference type="NCBI Taxonomy" id="45656"/>
    <lineage>
        <taxon>Bacteria</taxon>
        <taxon>Pseudomonadati</taxon>
        <taxon>Thermodesulfobacteriota</taxon>
        <taxon>Desulfobacteria</taxon>
        <taxon>Desulfobacterales</taxon>
        <taxon>Desulfococcaceae</taxon>
        <taxon>Desulfonema</taxon>
    </lineage>
</organism>
<dbReference type="RefSeq" id="WP_246514710.1">
    <property type="nucleotide sequence ID" value="NZ_CP061799.1"/>
</dbReference>
<gene>
    <name evidence="1" type="ORF">dnl_32800</name>
</gene>
<evidence type="ECO:0000313" key="2">
    <source>
        <dbReference type="Proteomes" id="UP000663720"/>
    </source>
</evidence>
<sequence length="100" mass="11464">MAKLGTKKKPVRFHVQTEERLHELASICDNNGWIFIGGFEPENPEDIREVEYLLNPKAFKSQPCMDGFDNMTIVRENPKIGRNDLCPCGSGKKYKKCCMK</sequence>
<dbReference type="AlphaFoldDB" id="A0A975B914"/>
<evidence type="ECO:0000313" key="1">
    <source>
        <dbReference type="EMBL" id="QTA80963.1"/>
    </source>
</evidence>
<accession>A0A975B914</accession>
<name>A0A975B914_9BACT</name>
<dbReference type="InterPro" id="IPR004027">
    <property type="entry name" value="SEC_C_motif"/>
</dbReference>
<dbReference type="Proteomes" id="UP000663720">
    <property type="component" value="Chromosome"/>
</dbReference>
<dbReference type="EMBL" id="CP061799">
    <property type="protein sequence ID" value="QTA80963.1"/>
    <property type="molecule type" value="Genomic_DNA"/>
</dbReference>
<protein>
    <submittedName>
        <fullName evidence="1">SEC-C motif-containing protein</fullName>
    </submittedName>
</protein>
<dbReference type="SUPFAM" id="SSF103642">
    <property type="entry name" value="Sec-C motif"/>
    <property type="match status" value="1"/>
</dbReference>